<comment type="caution">
    <text evidence="15">The sequence shown here is derived from an EMBL/GenBank/DDBJ whole genome shotgun (WGS) entry which is preliminary data.</text>
</comment>
<dbReference type="Gene3D" id="3.30.565.10">
    <property type="entry name" value="Histidine kinase-like ATPase, C-terminal domain"/>
    <property type="match status" value="1"/>
</dbReference>
<evidence type="ECO:0000256" key="1">
    <source>
        <dbReference type="ARBA" id="ARBA00000085"/>
    </source>
</evidence>
<dbReference type="InterPro" id="IPR004358">
    <property type="entry name" value="Sig_transdc_His_kin-like_C"/>
</dbReference>
<evidence type="ECO:0000259" key="14">
    <source>
        <dbReference type="PROSITE" id="PS50885"/>
    </source>
</evidence>
<dbReference type="CDD" id="cd16922">
    <property type="entry name" value="HATPase_EvgS-ArcB-TorS-like"/>
    <property type="match status" value="1"/>
</dbReference>
<dbReference type="InterPro" id="IPR019247">
    <property type="entry name" value="Histidine_kinase_BarA_N"/>
</dbReference>
<proteinExistence type="predicted"/>
<dbReference type="Pfam" id="PF00672">
    <property type="entry name" value="HAMP"/>
    <property type="match status" value="1"/>
</dbReference>
<keyword evidence="10" id="KW-0175">Coiled coil</keyword>
<evidence type="ECO:0000313" key="15">
    <source>
        <dbReference type="EMBL" id="PZN82582.1"/>
    </source>
</evidence>
<evidence type="ECO:0000313" key="16">
    <source>
        <dbReference type="Proteomes" id="UP000249396"/>
    </source>
</evidence>
<keyword evidence="6" id="KW-0808">Transferase</keyword>
<evidence type="ECO:0000256" key="9">
    <source>
        <dbReference type="PROSITE-ProRule" id="PRU00169"/>
    </source>
</evidence>
<evidence type="ECO:0000256" key="5">
    <source>
        <dbReference type="ARBA" id="ARBA00022553"/>
    </source>
</evidence>
<feature type="non-terminal residue" evidence="15">
    <location>
        <position position="877"/>
    </location>
</feature>
<dbReference type="SUPFAM" id="SSF55874">
    <property type="entry name" value="ATPase domain of HSP90 chaperone/DNA topoisomerase II/histidine kinase"/>
    <property type="match status" value="1"/>
</dbReference>
<dbReference type="InterPro" id="IPR003660">
    <property type="entry name" value="HAMP_dom"/>
</dbReference>
<sequence length="877" mass="97328">MTIMPGIQMRLSLLGVLPTGLLGLVLVAYFTQVRTADLDQHFTTRCDLAIRQLAMASASHMASGEHAILQNLANSFAKENDVIKVEIFDSQGKTLATQTNASEKIFQIKDDWFLQTADIKSPASLSGGERLGSVSLVLSKRNTFRQQRNTLLSGLAMLLAGMMSAAWIARRMGRAISEPVRAVALAIHEMSRGNMDVRIEPMAKGEMAYLQAGFNAMAAELKKNRDSLERQVQEATLRLQKTLTALEKRNGELETARGMADAQTELKSRFLAQMSHEIRTPMNGILGFAELLAKSPLDEGQVEKLGLISRSAKNLLTISNEILDLSKLEAGKICLDFKRFQLRPTLEDIVSLLCVQHRKTPVILWIHQNVPKTIENDPVRLQQVIANLLGNAIKFIQHGRIVIRVRTLLRKGRERLFFSVSDSGCGISPKDIAKLFSPFQQLGQLAVSAENGAGLGLSIAKNIVQSMGGEIHIASRLGKGTSLWFDLPLDWLDQQNQKTPPQLLVGLIEPDRLTRQALCQQLESLGARVMAFADQHALTMWYEKVANALEFSPSPHGNTVELSTLKYKIVGRQPFAAETNRMPSRHRDADLLLNSTALPPHGGGLECIAYGITSISEPGNIPLAESLEWCNQRQIKPILLLQSGNRHHVRYYRKRCISSFERPVGSETLGKALGLLDQRDISINPTELQQKLPRIKAGRLMRFLVADDNEINRLLLRAQLENFRAEIIDACDGNEALEKIRQEPFDIIFLDLQMPYLDGQTVLKKCRECLGPNQHIPVIAITAFCDQEQREAIIRNGFSDCLIKPVTHQQMINRVRKALASKEFNVTTSATEVTSDSYVQAIIEKTGGNLGLARVIANKLFTELPECMNNAATALAA</sequence>
<dbReference type="Gene3D" id="1.10.287.130">
    <property type="match status" value="1"/>
</dbReference>
<dbReference type="PRINTS" id="PR00344">
    <property type="entry name" value="BCTRLSENSOR"/>
</dbReference>
<dbReference type="PANTHER" id="PTHR45339">
    <property type="entry name" value="HYBRID SIGNAL TRANSDUCTION HISTIDINE KINASE J"/>
    <property type="match status" value="1"/>
</dbReference>
<feature type="domain" description="Response regulatory" evidence="13">
    <location>
        <begin position="702"/>
        <end position="819"/>
    </location>
</feature>
<keyword evidence="4" id="KW-1003">Cell membrane</keyword>
<dbReference type="Gene3D" id="3.40.50.2300">
    <property type="match status" value="1"/>
</dbReference>
<comment type="subcellular location">
    <subcellularLocation>
        <location evidence="2">Cell inner membrane</location>
        <topology evidence="2">Multi-pass membrane protein</topology>
    </subcellularLocation>
</comment>
<dbReference type="InterPro" id="IPR001789">
    <property type="entry name" value="Sig_transdc_resp-reg_receiver"/>
</dbReference>
<evidence type="ECO:0000256" key="7">
    <source>
        <dbReference type="ARBA" id="ARBA00022777"/>
    </source>
</evidence>
<evidence type="ECO:0000259" key="13">
    <source>
        <dbReference type="PROSITE" id="PS50110"/>
    </source>
</evidence>
<dbReference type="CDD" id="cd17546">
    <property type="entry name" value="REC_hyHK_CKI1_RcsC-like"/>
    <property type="match status" value="1"/>
</dbReference>
<keyword evidence="11" id="KW-1133">Transmembrane helix</keyword>
<dbReference type="SMART" id="SM00387">
    <property type="entry name" value="HATPase_c"/>
    <property type="match status" value="1"/>
</dbReference>
<dbReference type="GO" id="GO:0005886">
    <property type="term" value="C:plasma membrane"/>
    <property type="evidence" value="ECO:0007669"/>
    <property type="project" value="UniProtKB-SubCell"/>
</dbReference>
<gene>
    <name evidence="15" type="ORF">DM484_06195</name>
</gene>
<organism evidence="15 16">
    <name type="scientific">Candidatus Methylumidiphilus alinenensis</name>
    <dbReference type="NCBI Taxonomy" id="2202197"/>
    <lineage>
        <taxon>Bacteria</taxon>
        <taxon>Pseudomonadati</taxon>
        <taxon>Pseudomonadota</taxon>
        <taxon>Gammaproteobacteria</taxon>
        <taxon>Methylococcales</taxon>
        <taxon>Candidatus Methylumidiphilus</taxon>
    </lineage>
</organism>
<dbReference type="Proteomes" id="UP000249396">
    <property type="component" value="Unassembled WGS sequence"/>
</dbReference>
<evidence type="ECO:0000256" key="3">
    <source>
        <dbReference type="ARBA" id="ARBA00012438"/>
    </source>
</evidence>
<dbReference type="SUPFAM" id="SSF158472">
    <property type="entry name" value="HAMP domain-like"/>
    <property type="match status" value="1"/>
</dbReference>
<evidence type="ECO:0000256" key="11">
    <source>
        <dbReference type="SAM" id="Phobius"/>
    </source>
</evidence>
<comment type="catalytic activity">
    <reaction evidence="1">
        <text>ATP + protein L-histidine = ADP + protein N-phospho-L-histidine.</text>
        <dbReference type="EC" id="2.7.13.3"/>
    </reaction>
</comment>
<evidence type="ECO:0000256" key="6">
    <source>
        <dbReference type="ARBA" id="ARBA00022679"/>
    </source>
</evidence>
<evidence type="ECO:0000259" key="12">
    <source>
        <dbReference type="PROSITE" id="PS50109"/>
    </source>
</evidence>
<feature type="domain" description="Histidine kinase" evidence="12">
    <location>
        <begin position="273"/>
        <end position="491"/>
    </location>
</feature>
<dbReference type="InterPro" id="IPR036890">
    <property type="entry name" value="HATPase_C_sf"/>
</dbReference>
<dbReference type="FunFam" id="3.30.565.10:FF:000010">
    <property type="entry name" value="Sensor histidine kinase RcsC"/>
    <property type="match status" value="1"/>
</dbReference>
<dbReference type="InterPro" id="IPR036097">
    <property type="entry name" value="HisK_dim/P_sf"/>
</dbReference>
<dbReference type="PROSITE" id="PS50885">
    <property type="entry name" value="HAMP"/>
    <property type="match status" value="1"/>
</dbReference>
<keyword evidence="7" id="KW-0418">Kinase</keyword>
<dbReference type="AlphaFoldDB" id="A0A2W4RFG7"/>
<feature type="transmembrane region" description="Helical" evidence="11">
    <location>
        <begin position="151"/>
        <end position="169"/>
    </location>
</feature>
<dbReference type="SUPFAM" id="SSF52172">
    <property type="entry name" value="CheY-like"/>
    <property type="match status" value="1"/>
</dbReference>
<dbReference type="SMART" id="SM00304">
    <property type="entry name" value="HAMP"/>
    <property type="match status" value="1"/>
</dbReference>
<dbReference type="GO" id="GO:0000155">
    <property type="term" value="F:phosphorelay sensor kinase activity"/>
    <property type="evidence" value="ECO:0007669"/>
    <property type="project" value="InterPro"/>
</dbReference>
<dbReference type="SMART" id="SM00448">
    <property type="entry name" value="REC"/>
    <property type="match status" value="1"/>
</dbReference>
<dbReference type="InterPro" id="IPR003594">
    <property type="entry name" value="HATPase_dom"/>
</dbReference>
<evidence type="ECO:0000256" key="10">
    <source>
        <dbReference type="SAM" id="Coils"/>
    </source>
</evidence>
<feature type="modified residue" description="4-aspartylphosphate" evidence="9">
    <location>
        <position position="751"/>
    </location>
</feature>
<accession>A0A2W4RFG7</accession>
<feature type="coiled-coil region" evidence="10">
    <location>
        <begin position="211"/>
        <end position="245"/>
    </location>
</feature>
<dbReference type="SMART" id="SM00388">
    <property type="entry name" value="HisKA"/>
    <property type="match status" value="1"/>
</dbReference>
<dbReference type="Pfam" id="PF00512">
    <property type="entry name" value="HisKA"/>
    <property type="match status" value="1"/>
</dbReference>
<evidence type="ECO:0000256" key="2">
    <source>
        <dbReference type="ARBA" id="ARBA00004429"/>
    </source>
</evidence>
<dbReference type="EMBL" id="QJPH01000212">
    <property type="protein sequence ID" value="PZN82582.1"/>
    <property type="molecule type" value="Genomic_DNA"/>
</dbReference>
<dbReference type="PROSITE" id="PS50109">
    <property type="entry name" value="HIS_KIN"/>
    <property type="match status" value="1"/>
</dbReference>
<dbReference type="Pfam" id="PF09984">
    <property type="entry name" value="sCache_4"/>
    <property type="match status" value="1"/>
</dbReference>
<dbReference type="CDD" id="cd00082">
    <property type="entry name" value="HisKA"/>
    <property type="match status" value="1"/>
</dbReference>
<dbReference type="InterPro" id="IPR005467">
    <property type="entry name" value="His_kinase_dom"/>
</dbReference>
<feature type="domain" description="HAMP" evidence="14">
    <location>
        <begin position="174"/>
        <end position="226"/>
    </location>
</feature>
<name>A0A2W4RFG7_9GAMM</name>
<keyword evidence="11" id="KW-0812">Transmembrane</keyword>
<evidence type="ECO:0000256" key="4">
    <source>
        <dbReference type="ARBA" id="ARBA00022519"/>
    </source>
</evidence>
<evidence type="ECO:0000256" key="8">
    <source>
        <dbReference type="ARBA" id="ARBA00023012"/>
    </source>
</evidence>
<dbReference type="Pfam" id="PF00072">
    <property type="entry name" value="Response_reg"/>
    <property type="match status" value="1"/>
</dbReference>
<dbReference type="Pfam" id="PF02518">
    <property type="entry name" value="HATPase_c"/>
    <property type="match status" value="1"/>
</dbReference>
<dbReference type="SUPFAM" id="SSF47384">
    <property type="entry name" value="Homodimeric domain of signal transducing histidine kinase"/>
    <property type="match status" value="1"/>
</dbReference>
<dbReference type="InterPro" id="IPR003661">
    <property type="entry name" value="HisK_dim/P_dom"/>
</dbReference>
<keyword evidence="5 9" id="KW-0597">Phosphoprotein</keyword>
<dbReference type="Gene3D" id="6.10.340.10">
    <property type="match status" value="1"/>
</dbReference>
<keyword evidence="11" id="KW-0472">Membrane</keyword>
<protein>
    <recommendedName>
        <fullName evidence="3">histidine kinase</fullName>
        <ecNumber evidence="3">2.7.13.3</ecNumber>
    </recommendedName>
</protein>
<dbReference type="EC" id="2.7.13.3" evidence="3"/>
<reference evidence="15 16" key="1">
    <citation type="journal article" date="2018" name="Aquat. Microb. Ecol.">
        <title>Gammaproteobacterial methanotrophs dominate.</title>
        <authorList>
            <person name="Rissanen A.J."/>
            <person name="Saarenheimo J."/>
            <person name="Tiirola M."/>
            <person name="Peura S."/>
            <person name="Aalto S.L."/>
            <person name="Karvinen A."/>
            <person name="Nykanen H."/>
        </authorList>
    </citation>
    <scope>NUCLEOTIDE SEQUENCE [LARGE SCALE GENOMIC DNA]</scope>
    <source>
        <strain evidence="15">AMbin10</strain>
    </source>
</reference>
<dbReference type="CDD" id="cd06225">
    <property type="entry name" value="HAMP"/>
    <property type="match status" value="1"/>
</dbReference>
<dbReference type="PROSITE" id="PS50110">
    <property type="entry name" value="RESPONSE_REGULATORY"/>
    <property type="match status" value="1"/>
</dbReference>
<dbReference type="InterPro" id="IPR011006">
    <property type="entry name" value="CheY-like_superfamily"/>
</dbReference>
<keyword evidence="4" id="KW-0997">Cell inner membrane</keyword>
<dbReference type="PANTHER" id="PTHR45339:SF1">
    <property type="entry name" value="HYBRID SIGNAL TRANSDUCTION HISTIDINE KINASE J"/>
    <property type="match status" value="1"/>
</dbReference>
<keyword evidence="8" id="KW-0902">Two-component regulatory system</keyword>